<evidence type="ECO:0000313" key="5">
    <source>
        <dbReference type="Proteomes" id="UP000243207"/>
    </source>
</evidence>
<name>A0A1H1X2N1_9GAMM</name>
<dbReference type="Pfam" id="PF13511">
    <property type="entry name" value="DUF4124"/>
    <property type="match status" value="1"/>
</dbReference>
<dbReference type="AlphaFoldDB" id="A0A1H1X2N1"/>
<feature type="compositionally biased region" description="Basic and acidic residues" evidence="1">
    <location>
        <begin position="61"/>
        <end position="71"/>
    </location>
</feature>
<feature type="signal peptide" evidence="2">
    <location>
        <begin position="1"/>
        <end position="23"/>
    </location>
</feature>
<dbReference type="InterPro" id="IPR025392">
    <property type="entry name" value="DUF4124"/>
</dbReference>
<dbReference type="STRING" id="487184.SAMN05216421_2748"/>
<dbReference type="Proteomes" id="UP000243207">
    <property type="component" value="Chromosome I"/>
</dbReference>
<dbReference type="OrthoDB" id="6366673at2"/>
<evidence type="ECO:0000256" key="1">
    <source>
        <dbReference type="SAM" id="MobiDB-lite"/>
    </source>
</evidence>
<feature type="region of interest" description="Disordered" evidence="1">
    <location>
        <begin position="36"/>
        <end position="106"/>
    </location>
</feature>
<organism evidence="4 5">
    <name type="scientific">Halopseudomonas xinjiangensis</name>
    <dbReference type="NCBI Taxonomy" id="487184"/>
    <lineage>
        <taxon>Bacteria</taxon>
        <taxon>Pseudomonadati</taxon>
        <taxon>Pseudomonadota</taxon>
        <taxon>Gammaproteobacteria</taxon>
        <taxon>Pseudomonadales</taxon>
        <taxon>Pseudomonadaceae</taxon>
        <taxon>Halopseudomonas</taxon>
    </lineage>
</organism>
<feature type="chain" id="PRO_5009265087" description="DUF4124 domain-containing protein" evidence="2">
    <location>
        <begin position="24"/>
        <end position="216"/>
    </location>
</feature>
<feature type="compositionally biased region" description="Low complexity" evidence="1">
    <location>
        <begin position="72"/>
        <end position="81"/>
    </location>
</feature>
<gene>
    <name evidence="4" type="ORF">SAMN05216421_2748</name>
</gene>
<dbReference type="EMBL" id="LT629736">
    <property type="protein sequence ID" value="SDT03578.1"/>
    <property type="molecule type" value="Genomic_DNA"/>
</dbReference>
<evidence type="ECO:0000259" key="3">
    <source>
        <dbReference type="Pfam" id="PF13511"/>
    </source>
</evidence>
<keyword evidence="5" id="KW-1185">Reference proteome</keyword>
<feature type="compositionally biased region" description="Low complexity" evidence="1">
    <location>
        <begin position="193"/>
        <end position="216"/>
    </location>
</feature>
<accession>A0A1H1X2N1</accession>
<feature type="region of interest" description="Disordered" evidence="1">
    <location>
        <begin position="183"/>
        <end position="216"/>
    </location>
</feature>
<evidence type="ECO:0000313" key="4">
    <source>
        <dbReference type="EMBL" id="SDT03578.1"/>
    </source>
</evidence>
<protein>
    <recommendedName>
        <fullName evidence="3">DUF4124 domain-containing protein</fullName>
    </recommendedName>
</protein>
<feature type="domain" description="DUF4124" evidence="3">
    <location>
        <begin position="14"/>
        <end position="65"/>
    </location>
</feature>
<keyword evidence="2" id="KW-0732">Signal</keyword>
<evidence type="ECO:0000256" key="2">
    <source>
        <dbReference type="SAM" id="SignalP"/>
    </source>
</evidence>
<reference evidence="5" key="1">
    <citation type="submission" date="2016-10" db="EMBL/GenBank/DDBJ databases">
        <authorList>
            <person name="Varghese N."/>
            <person name="Submissions S."/>
        </authorList>
    </citation>
    <scope>NUCLEOTIDE SEQUENCE [LARGE SCALE GENOMIC DNA]</scope>
    <source>
        <strain evidence="5">NRRL B-51270</strain>
    </source>
</reference>
<sequence>MLCTTRVAVLSLISALLALPVQAEVYTWTDAQGNRHYSDQQPADGQGKTVEVPKVNTIEPPPDRPDLDRSSSDSGNSGSGSQQASYRRLAITSPSTDEPVRANDGSVMLTVETDPPLSSNHLLRVEMDGEPTDVSTPGIGQSTYQLVLPNVDRGSHAVSVAVVNARGETLQRSEPVLLHVQRTSLNQPGRGGANQAPTAPAAPRAPNVPAPRASGT</sequence>
<dbReference type="RefSeq" id="WP_093395743.1">
    <property type="nucleotide sequence ID" value="NZ_LT629736.1"/>
</dbReference>
<proteinExistence type="predicted"/>